<organism evidence="2 3">
    <name type="scientific">Lactuca virosa</name>
    <dbReference type="NCBI Taxonomy" id="75947"/>
    <lineage>
        <taxon>Eukaryota</taxon>
        <taxon>Viridiplantae</taxon>
        <taxon>Streptophyta</taxon>
        <taxon>Embryophyta</taxon>
        <taxon>Tracheophyta</taxon>
        <taxon>Spermatophyta</taxon>
        <taxon>Magnoliopsida</taxon>
        <taxon>eudicotyledons</taxon>
        <taxon>Gunneridae</taxon>
        <taxon>Pentapetalae</taxon>
        <taxon>asterids</taxon>
        <taxon>campanulids</taxon>
        <taxon>Asterales</taxon>
        <taxon>Asteraceae</taxon>
        <taxon>Cichorioideae</taxon>
        <taxon>Cichorieae</taxon>
        <taxon>Lactucinae</taxon>
        <taxon>Lactuca</taxon>
    </lineage>
</organism>
<keyword evidence="3" id="KW-1185">Reference proteome</keyword>
<dbReference type="AlphaFoldDB" id="A0AAU9NMG1"/>
<dbReference type="InterPro" id="IPR024752">
    <property type="entry name" value="Myb/SANT-like_dom"/>
</dbReference>
<proteinExistence type="predicted"/>
<gene>
    <name evidence="2" type="ORF">LVIROSA_LOCUS25088</name>
</gene>
<evidence type="ECO:0000313" key="3">
    <source>
        <dbReference type="Proteomes" id="UP001157418"/>
    </source>
</evidence>
<feature type="domain" description="Myb/SANT-like" evidence="1">
    <location>
        <begin position="21"/>
        <end position="106"/>
    </location>
</feature>
<protein>
    <recommendedName>
        <fullName evidence="1">Myb/SANT-like domain-containing protein</fullName>
    </recommendedName>
</protein>
<dbReference type="PANTHER" id="PTHR31704">
    <property type="entry name" value="MYB/SANT-LIKE DNA-BINDING DOMAIN PROTEIN-RELATED"/>
    <property type="match status" value="1"/>
</dbReference>
<evidence type="ECO:0000313" key="2">
    <source>
        <dbReference type="EMBL" id="CAH1438855.1"/>
    </source>
</evidence>
<evidence type="ECO:0000259" key="1">
    <source>
        <dbReference type="Pfam" id="PF12776"/>
    </source>
</evidence>
<name>A0AAU9NMG1_9ASTR</name>
<dbReference type="Proteomes" id="UP001157418">
    <property type="component" value="Unassembled WGS sequence"/>
</dbReference>
<comment type="caution">
    <text evidence="2">The sequence shown here is derived from an EMBL/GenBank/DDBJ whole genome shotgun (WGS) entry which is preliminary data.</text>
</comment>
<dbReference type="EMBL" id="CAKMRJ010004445">
    <property type="protein sequence ID" value="CAH1438855.1"/>
    <property type="molecule type" value="Genomic_DNA"/>
</dbReference>
<dbReference type="PANTHER" id="PTHR31704:SF55">
    <property type="entry name" value="MYB_SANT-LIKE DNA-BINDING DOMAIN PROTEIN"/>
    <property type="match status" value="1"/>
</dbReference>
<sequence>MYRAFTRNLAPNKDTEEGINWTNENIVKFCEVCIDYITNNGRGQLMRWREIEDLFAEKVGKRCNFKSLKNKYDSMKRDRRLWKFLKTGETGLGWNPTTGKLDCSDECVLLVHFIRETTCKEVPSQGSLSTTRRKMGSFVWCRCGNRSGLRSSLIKSGVCDKSINDADEIQNENAWSDEAMREYS</sequence>
<dbReference type="Pfam" id="PF12776">
    <property type="entry name" value="Myb_DNA-bind_3"/>
    <property type="match status" value="1"/>
</dbReference>
<reference evidence="2 3" key="1">
    <citation type="submission" date="2022-01" db="EMBL/GenBank/DDBJ databases">
        <authorList>
            <person name="Xiong W."/>
            <person name="Schranz E."/>
        </authorList>
    </citation>
    <scope>NUCLEOTIDE SEQUENCE [LARGE SCALE GENOMIC DNA]</scope>
</reference>
<accession>A0AAU9NMG1</accession>